<dbReference type="Pfam" id="PF16495">
    <property type="entry name" value="SWIRM-assoc_1"/>
    <property type="match status" value="1"/>
</dbReference>
<keyword evidence="2" id="KW-0156">Chromatin regulator</keyword>
<feature type="domain" description="SANT" evidence="10">
    <location>
        <begin position="710"/>
        <end position="761"/>
    </location>
</feature>
<feature type="compositionally biased region" description="Low complexity" evidence="7">
    <location>
        <begin position="614"/>
        <end position="661"/>
    </location>
</feature>
<feature type="region of interest" description="Disordered" evidence="7">
    <location>
        <begin position="306"/>
        <end position="448"/>
    </location>
</feature>
<feature type="region of interest" description="Disordered" evidence="7">
    <location>
        <begin position="892"/>
        <end position="989"/>
    </location>
</feature>
<feature type="compositionally biased region" description="Basic residues" evidence="7">
    <location>
        <begin position="306"/>
        <end position="315"/>
    </location>
</feature>
<dbReference type="InterPro" id="IPR032448">
    <property type="entry name" value="SWIRM-assoc"/>
</dbReference>
<dbReference type="PROSITE" id="PS52032">
    <property type="entry name" value="MARR_BRCT_CHROMO"/>
    <property type="match status" value="1"/>
</dbReference>
<evidence type="ECO:0000259" key="9">
    <source>
        <dbReference type="PROSITE" id="PS50934"/>
    </source>
</evidence>
<protein>
    <recommendedName>
        <fullName evidence="14">SWIRM domain-containing protein</fullName>
    </recommendedName>
</protein>
<sequence length="1256" mass="130311">RRCPSHAMSLQRKKDTAPSQRFFEHPEVIAEFDTVRTWLTRNHKKLMQTEPPTNKSLASICYQLLCFQEEQVRRQAKSPPYPTRLPGRLFLDFQPGGALCQMFLTVFRFKGEQGWRRLDFHKASWLEKNLEMLALMRKELLDSKLWSLPRVHIKSDVPEDIRTRLLDICQRHGLELADTEDACTHLVYGPASAAPAAAAQQLLEDKVTPAFKEGKHSVVHWKGTVSSYDVFYTSPAELEVEVTRCVPDGPWELDAAYLLTLDEQCEFPPEEDFLVEYQEFARRTGRKPAAPPRYYSVSEFVELKREKKIQKRKRSPSPPASSTGAQAVAASTPSSNSRSGVGGTAGSGRKSSAANVSAAAAASGGGAGGKKARRETGASAAASATGSQPSGEPMDAEAPGGGSGRAGGGAEEDADATAATVGGTEGGGGGKVEDGEDEHGQTAAGGDVTVTEQAHVIIVPSYATWFDYNSIHALEERGLPEFFTKGKQSKTPEAYLAYRNFMIDTYRLNPQEYLTFTACRRNLHGDVCGILRVHAFLEQWGLINYQVDNEAKLAALGPPSTSHFHVLADTPAGLAPVNPPFKPAPPFLNVGGGNGGTAVVTSEASVSAAAATAAVPASTAASTTTTTATVTSNGHGVSSAASAADSPAVSGAAASGDSQQGSGTGVPGGTAAIQSQQQQQQAPSAQSAAQSAAGQKSEASSKQPDKPPASRKSDWTDQETLSLLEGLELFKDDWNRVAEHVGSRTQEECVLHFLKLPIEDPFLEGAEEALGPLIHQPIPFSKAGNPIMCTVAFLAATVDPRIASAATKAALDEYAKMRDEIPNCVLKAHQQSVGANKEASAAATSSLGNGAPPAAAADKSAASEDAASAALAATADAAPPAAVASAESAGDAASVKKEGDDSGGAPAAAASSESVAAAAAKTNGDEPVTTDPAAGEAAKPKSPPAASAAAAEVASTEAGDKEPADAANETSGQPPAAAAAAPADPKETMSAAAASVLAAAAVKAKHLAQVEEKKIKSLVASLVETQMKKIETKLRHFQELEALMDREREVLEAQRQQLLQERQAFYQEMNRVAEQRARQLAAQEVRQQQQQQQLAEQTAQASTVPTSDSAMPPPPPPPPPTSQQPATPQPPSLSAQPQLPAAPQASSVASAAGAAAGPAVEAPQGAESTAAAPPTLSAALDEAPASAPAAASVTPSGDSVTSPAAPPPPSLASEARGAAPSDSEMPPVPDRAPEQPPAAAQAEGPQPMETDQAGPQ</sequence>
<feature type="region of interest" description="Disordered" evidence="7">
    <location>
        <begin position="614"/>
        <end position="718"/>
    </location>
</feature>
<dbReference type="AlphaFoldDB" id="A0A267FUM0"/>
<feature type="domain" description="Myb-like" evidence="8">
    <location>
        <begin position="707"/>
        <end position="757"/>
    </location>
</feature>
<feature type="compositionally biased region" description="Pro residues" evidence="7">
    <location>
        <begin position="1226"/>
        <end position="1236"/>
    </location>
</feature>
<feature type="compositionally biased region" description="Gly residues" evidence="7">
    <location>
        <begin position="399"/>
        <end position="409"/>
    </location>
</feature>
<dbReference type="Pfam" id="PF16498">
    <property type="entry name" value="SWIRM-assoc_3"/>
    <property type="match status" value="1"/>
</dbReference>
<evidence type="ECO:0000313" key="13">
    <source>
        <dbReference type="Proteomes" id="UP000215902"/>
    </source>
</evidence>
<dbReference type="GO" id="GO:0048858">
    <property type="term" value="P:cell projection morphogenesis"/>
    <property type="evidence" value="ECO:0007669"/>
    <property type="project" value="TreeGrafter"/>
</dbReference>
<dbReference type="SUPFAM" id="SSF46689">
    <property type="entry name" value="Homeodomain-like"/>
    <property type="match status" value="2"/>
</dbReference>
<dbReference type="Gene3D" id="1.10.10.60">
    <property type="entry name" value="Homeodomain-like"/>
    <property type="match status" value="1"/>
</dbReference>
<dbReference type="Proteomes" id="UP000215902">
    <property type="component" value="Unassembled WGS sequence"/>
</dbReference>
<dbReference type="OrthoDB" id="118550at2759"/>
<evidence type="ECO:0000259" key="10">
    <source>
        <dbReference type="PROSITE" id="PS51293"/>
    </source>
</evidence>
<evidence type="ECO:0000256" key="3">
    <source>
        <dbReference type="ARBA" id="ARBA00023015"/>
    </source>
</evidence>
<evidence type="ECO:0000256" key="5">
    <source>
        <dbReference type="ARBA" id="ARBA00023242"/>
    </source>
</evidence>
<dbReference type="FunFam" id="1.10.10.10:FF:000020">
    <property type="entry name" value="SWI/SNF complex subunit SMARCC2 isoform c"/>
    <property type="match status" value="1"/>
</dbReference>
<feature type="domain" description="SWIRM" evidence="9">
    <location>
        <begin position="457"/>
        <end position="554"/>
    </location>
</feature>
<feature type="compositionally biased region" description="Polar residues" evidence="7">
    <location>
        <begin position="323"/>
        <end position="339"/>
    </location>
</feature>
<dbReference type="PANTHER" id="PTHR15381">
    <property type="entry name" value="CHONDROITIN SULFATE PROTEOGLYCAN 5 -RELATED"/>
    <property type="match status" value="1"/>
</dbReference>
<dbReference type="Pfam" id="PF00249">
    <property type="entry name" value="Myb_DNA-binding"/>
    <property type="match status" value="1"/>
</dbReference>
<dbReference type="GO" id="GO:0006325">
    <property type="term" value="P:chromatin organization"/>
    <property type="evidence" value="ECO:0007669"/>
    <property type="project" value="UniProtKB-KW"/>
</dbReference>
<dbReference type="InterPro" id="IPR032451">
    <property type="entry name" value="SMARCC_C"/>
</dbReference>
<reference evidence="12 13" key="1">
    <citation type="submission" date="2017-06" db="EMBL/GenBank/DDBJ databases">
        <title>A platform for efficient transgenesis in Macrostomum lignano, a flatworm model organism for stem cell research.</title>
        <authorList>
            <person name="Berezikov E."/>
        </authorList>
    </citation>
    <scope>NUCLEOTIDE SEQUENCE [LARGE SCALE GENOMIC DNA]</scope>
    <source>
        <strain evidence="12">DV1</strain>
        <tissue evidence="12">Whole organism</tissue>
    </source>
</reference>
<dbReference type="InterPro" id="IPR017884">
    <property type="entry name" value="SANT_dom"/>
</dbReference>
<dbReference type="SMART" id="SM00717">
    <property type="entry name" value="SANT"/>
    <property type="match status" value="1"/>
</dbReference>
<dbReference type="InterPro" id="IPR049898">
    <property type="entry name" value="MARR_BRCT_CHROMO"/>
</dbReference>
<comment type="similarity">
    <text evidence="6">Belongs to the SMARCC family.</text>
</comment>
<evidence type="ECO:0000259" key="8">
    <source>
        <dbReference type="PROSITE" id="PS50090"/>
    </source>
</evidence>
<dbReference type="PROSITE" id="PS50090">
    <property type="entry name" value="MYB_LIKE"/>
    <property type="match status" value="1"/>
</dbReference>
<dbReference type="GO" id="GO:0045202">
    <property type="term" value="C:synapse"/>
    <property type="evidence" value="ECO:0007669"/>
    <property type="project" value="TreeGrafter"/>
</dbReference>
<feature type="non-terminal residue" evidence="12">
    <location>
        <position position="1"/>
    </location>
</feature>
<feature type="compositionally biased region" description="Low complexity" evidence="7">
    <location>
        <begin position="974"/>
        <end position="983"/>
    </location>
</feature>
<comment type="subcellular location">
    <subcellularLocation>
        <location evidence="1">Nucleus</location>
    </subcellularLocation>
</comment>
<keyword evidence="5" id="KW-0539">Nucleus</keyword>
<evidence type="ECO:0000256" key="4">
    <source>
        <dbReference type="ARBA" id="ARBA00023163"/>
    </source>
</evidence>
<evidence type="ECO:0000256" key="2">
    <source>
        <dbReference type="ARBA" id="ARBA00022853"/>
    </source>
</evidence>
<proteinExistence type="inferred from homology"/>
<dbReference type="PROSITE" id="PS51293">
    <property type="entry name" value="SANT"/>
    <property type="match status" value="1"/>
</dbReference>
<dbReference type="InterPro" id="IPR009057">
    <property type="entry name" value="Homeodomain-like_sf"/>
</dbReference>
<gene>
    <name evidence="12" type="ORF">BOX15_Mlig026324g2</name>
</gene>
<evidence type="ECO:0000313" key="12">
    <source>
        <dbReference type="EMBL" id="PAA77518.1"/>
    </source>
</evidence>
<name>A0A267FUM0_9PLAT</name>
<evidence type="ECO:0000256" key="7">
    <source>
        <dbReference type="SAM" id="MobiDB-lite"/>
    </source>
</evidence>
<comment type="caution">
    <text evidence="12">The sequence shown here is derived from an EMBL/GenBank/DDBJ whole genome shotgun (WGS) entry which is preliminary data.</text>
</comment>
<dbReference type="Pfam" id="PF04433">
    <property type="entry name" value="SWIRM"/>
    <property type="match status" value="1"/>
</dbReference>
<dbReference type="CDD" id="cd00167">
    <property type="entry name" value="SANT"/>
    <property type="match status" value="1"/>
</dbReference>
<accession>A0A267FUM0</accession>
<dbReference type="EMBL" id="NIVC01000736">
    <property type="protein sequence ID" value="PAA77518.1"/>
    <property type="molecule type" value="Genomic_DNA"/>
</dbReference>
<evidence type="ECO:0000259" key="11">
    <source>
        <dbReference type="PROSITE" id="PS52032"/>
    </source>
</evidence>
<feature type="compositionally biased region" description="Low complexity" evidence="7">
    <location>
        <begin position="905"/>
        <end position="920"/>
    </location>
</feature>
<dbReference type="InterPro" id="IPR001005">
    <property type="entry name" value="SANT/Myb"/>
</dbReference>
<feature type="compositionally biased region" description="Low complexity" evidence="7">
    <location>
        <begin position="377"/>
        <end position="387"/>
    </location>
</feature>
<dbReference type="Pfam" id="PF16496">
    <property type="entry name" value="SWIRM-assoc_2"/>
    <property type="match status" value="1"/>
</dbReference>
<dbReference type="STRING" id="282301.A0A267FUM0"/>
<feature type="domain" description="Chromo" evidence="11">
    <location>
        <begin position="8"/>
        <end position="291"/>
    </location>
</feature>
<evidence type="ECO:0000256" key="1">
    <source>
        <dbReference type="ARBA" id="ARBA00004123"/>
    </source>
</evidence>
<evidence type="ECO:0008006" key="14">
    <source>
        <dbReference type="Google" id="ProtNLM"/>
    </source>
</evidence>
<feature type="compositionally biased region" description="Low complexity" evidence="7">
    <location>
        <begin position="671"/>
        <end position="702"/>
    </location>
</feature>
<keyword evidence="3" id="KW-0805">Transcription regulation</keyword>
<dbReference type="Gene3D" id="1.10.10.10">
    <property type="entry name" value="Winged helix-like DNA-binding domain superfamily/Winged helix DNA-binding domain"/>
    <property type="match status" value="1"/>
</dbReference>
<dbReference type="PROSITE" id="PS50934">
    <property type="entry name" value="SWIRM"/>
    <property type="match status" value="1"/>
</dbReference>
<organism evidence="12 13">
    <name type="scientific">Macrostomum lignano</name>
    <dbReference type="NCBI Taxonomy" id="282301"/>
    <lineage>
        <taxon>Eukaryota</taxon>
        <taxon>Metazoa</taxon>
        <taxon>Spiralia</taxon>
        <taxon>Lophotrochozoa</taxon>
        <taxon>Platyhelminthes</taxon>
        <taxon>Rhabditophora</taxon>
        <taxon>Macrostomorpha</taxon>
        <taxon>Macrostomida</taxon>
        <taxon>Macrostomidae</taxon>
        <taxon>Macrostomum</taxon>
    </lineage>
</organism>
<dbReference type="GO" id="GO:0006355">
    <property type="term" value="P:regulation of DNA-templated transcription"/>
    <property type="evidence" value="ECO:0007669"/>
    <property type="project" value="UniProtKB-ARBA"/>
</dbReference>
<feature type="compositionally biased region" description="Pro residues" evidence="7">
    <location>
        <begin position="1111"/>
        <end position="1131"/>
    </location>
</feature>
<dbReference type="InterPro" id="IPR036388">
    <property type="entry name" value="WH-like_DNA-bd_sf"/>
</dbReference>
<feature type="region of interest" description="Disordered" evidence="7">
    <location>
        <begin position="1081"/>
        <end position="1256"/>
    </location>
</feature>
<feature type="compositionally biased region" description="Low complexity" evidence="7">
    <location>
        <begin position="350"/>
        <end position="362"/>
    </location>
</feature>
<feature type="compositionally biased region" description="Low complexity" evidence="7">
    <location>
        <begin position="1132"/>
        <end position="1196"/>
    </location>
</feature>
<keyword evidence="4" id="KW-0804">Transcription</keyword>
<feature type="compositionally biased region" description="Low complexity" evidence="7">
    <location>
        <begin position="1081"/>
        <end position="1101"/>
    </location>
</feature>
<feature type="compositionally biased region" description="Low complexity" evidence="7">
    <location>
        <begin position="944"/>
        <end position="957"/>
    </location>
</feature>
<dbReference type="InterPro" id="IPR007526">
    <property type="entry name" value="SWIRM"/>
</dbReference>
<feature type="compositionally biased region" description="Low complexity" evidence="7">
    <location>
        <begin position="1237"/>
        <end position="1249"/>
    </location>
</feature>
<keyword evidence="13" id="KW-1185">Reference proteome</keyword>
<dbReference type="GO" id="GO:0016514">
    <property type="term" value="C:SWI/SNF complex"/>
    <property type="evidence" value="ECO:0007669"/>
    <property type="project" value="UniProtKB-ARBA"/>
</dbReference>
<dbReference type="FunFam" id="1.10.10.60:FF:000014">
    <property type="entry name" value="SWI/SNF complex subunit SMARCC2 isoform C"/>
    <property type="match status" value="1"/>
</dbReference>
<dbReference type="PANTHER" id="PTHR15381:SF1">
    <property type="entry name" value="CHONDROITIN SULFATE PROTEOGLYCAN 5"/>
    <property type="match status" value="1"/>
</dbReference>
<evidence type="ECO:0000256" key="6">
    <source>
        <dbReference type="ARBA" id="ARBA00049655"/>
    </source>
</evidence>
<dbReference type="InterPro" id="IPR032450">
    <property type="entry name" value="SMARCC_N"/>
</dbReference>